<dbReference type="Gene3D" id="2.60.40.200">
    <property type="entry name" value="Superoxide dismutase, copper/zinc binding domain"/>
    <property type="match status" value="1"/>
</dbReference>
<comment type="cofactor">
    <cofactor evidence="2">
        <name>Cu cation</name>
        <dbReference type="ChEBI" id="CHEBI:23378"/>
    </cofactor>
    <text evidence="2">Binds 1 copper ion per subunit.</text>
</comment>
<dbReference type="InterPro" id="IPR036423">
    <property type="entry name" value="SOD-like_Cu/Zn_dom_sf"/>
</dbReference>
<dbReference type="STRING" id="1001585.MDS_1376"/>
<keyword evidence="3" id="KW-0732">Signal</keyword>
<sequence>MKPLIPLAFALLSATSLQASETVSVTMSQATESGSGTPLGTVTISQSAYGLVFTPELNGLEPGLHGFHVHVNASCDAAQVDGKLTPAGAAGGHWDPDNAGRHGFPWEDNAHLGDLPALYVADDGSASQPVLAPRLKRLEELNGRALMIHAGADNHSDHPQPLGGGGARVACGVIKVSNATASI</sequence>
<reference evidence="5 6" key="1">
    <citation type="submission" date="2018-03" db="EMBL/GenBank/DDBJ databases">
        <title>Complete genome sequence and methylome analysis of Pseudomonas mendocina NEB 698.</title>
        <authorList>
            <person name="Morgan R.D."/>
        </authorList>
    </citation>
    <scope>NUCLEOTIDE SEQUENCE [LARGE SCALE GENOMIC DNA]</scope>
    <source>
        <strain evidence="5 6">NEB698</strain>
    </source>
</reference>
<comment type="catalytic activity">
    <reaction evidence="2">
        <text>2 superoxide + 2 H(+) = H2O2 + O2</text>
        <dbReference type="Rhea" id="RHEA:20696"/>
        <dbReference type="ChEBI" id="CHEBI:15378"/>
        <dbReference type="ChEBI" id="CHEBI:15379"/>
        <dbReference type="ChEBI" id="CHEBI:16240"/>
        <dbReference type="ChEBI" id="CHEBI:18421"/>
        <dbReference type="EC" id="1.15.1.1"/>
    </reaction>
</comment>
<evidence type="ECO:0000256" key="1">
    <source>
        <dbReference type="ARBA" id="ARBA00010457"/>
    </source>
</evidence>
<dbReference type="CDD" id="cd00305">
    <property type="entry name" value="Cu-Zn_Superoxide_Dismutase"/>
    <property type="match status" value="1"/>
</dbReference>
<evidence type="ECO:0000313" key="6">
    <source>
        <dbReference type="Proteomes" id="UP000238327"/>
    </source>
</evidence>
<keyword evidence="2" id="KW-0479">Metal-binding</keyword>
<evidence type="ECO:0000259" key="4">
    <source>
        <dbReference type="Pfam" id="PF00080"/>
    </source>
</evidence>
<feature type="chain" id="PRO_5015336766" description="Superoxide dismutase [Cu-Zn]" evidence="3">
    <location>
        <begin position="20"/>
        <end position="183"/>
    </location>
</feature>
<dbReference type="AlphaFoldDB" id="A0A2R3QSH5"/>
<organism evidence="5 6">
    <name type="scientific">Ectopseudomonas mendocina</name>
    <name type="common">Pseudomonas mendocina</name>
    <dbReference type="NCBI Taxonomy" id="300"/>
    <lineage>
        <taxon>Bacteria</taxon>
        <taxon>Pseudomonadati</taxon>
        <taxon>Pseudomonadota</taxon>
        <taxon>Gammaproteobacteria</taxon>
        <taxon>Pseudomonadales</taxon>
        <taxon>Pseudomonadaceae</taxon>
        <taxon>Ectopseudomonas</taxon>
    </lineage>
</organism>
<evidence type="ECO:0000256" key="2">
    <source>
        <dbReference type="RuleBase" id="RU000393"/>
    </source>
</evidence>
<dbReference type="RefSeq" id="WP_106739412.1">
    <property type="nucleotide sequence ID" value="NZ_CP027657.1"/>
</dbReference>
<protein>
    <recommendedName>
        <fullName evidence="2">Superoxide dismutase [Cu-Zn]</fullName>
        <ecNumber evidence="2">1.15.1.1</ecNumber>
    </recommendedName>
</protein>
<dbReference type="EC" id="1.15.1.1" evidence="2"/>
<dbReference type="InterPro" id="IPR001424">
    <property type="entry name" value="SOD_Cu_Zn_dom"/>
</dbReference>
<dbReference type="Pfam" id="PF00080">
    <property type="entry name" value="Sod_Cu"/>
    <property type="match status" value="1"/>
</dbReference>
<keyword evidence="2" id="KW-0560">Oxidoreductase</keyword>
<dbReference type="InterPro" id="IPR018152">
    <property type="entry name" value="SOD_Cu/Zn_BS"/>
</dbReference>
<keyword evidence="2" id="KW-0186">Copper</keyword>
<keyword evidence="2" id="KW-0862">Zinc</keyword>
<feature type="domain" description="Superoxide dismutase copper/zinc binding" evidence="4">
    <location>
        <begin position="40"/>
        <end position="174"/>
    </location>
</feature>
<dbReference type="InterPro" id="IPR024134">
    <property type="entry name" value="SOD_Cu/Zn_/chaperone"/>
</dbReference>
<dbReference type="SUPFAM" id="SSF49329">
    <property type="entry name" value="Cu,Zn superoxide dismutase-like"/>
    <property type="match status" value="1"/>
</dbReference>
<dbReference type="OrthoDB" id="5431326at2"/>
<feature type="signal peptide" evidence="3">
    <location>
        <begin position="1"/>
        <end position="19"/>
    </location>
</feature>
<dbReference type="EMBL" id="CP027657">
    <property type="protein sequence ID" value="AVO54684.1"/>
    <property type="molecule type" value="Genomic_DNA"/>
</dbReference>
<comment type="cofactor">
    <cofactor evidence="2">
        <name>Zn(2+)</name>
        <dbReference type="ChEBI" id="CHEBI:29105"/>
    </cofactor>
    <text evidence="2">Binds 1 zinc ion per subunit.</text>
</comment>
<evidence type="ECO:0000256" key="3">
    <source>
        <dbReference type="SAM" id="SignalP"/>
    </source>
</evidence>
<proteinExistence type="inferred from homology"/>
<comment type="similarity">
    <text evidence="1 2">Belongs to the Cu-Zn superoxide dismutase family.</text>
</comment>
<comment type="function">
    <text evidence="2">Destroys radicals which are normally produced within the cells and which are toxic to biological systems.</text>
</comment>
<dbReference type="NCBIfam" id="NF007628">
    <property type="entry name" value="PRK10290.1"/>
    <property type="match status" value="1"/>
</dbReference>
<name>A0A2R3QSH5_ECTME</name>
<dbReference type="Proteomes" id="UP000238327">
    <property type="component" value="Chromosome"/>
</dbReference>
<evidence type="ECO:0000313" key="5">
    <source>
        <dbReference type="EMBL" id="AVO54684.1"/>
    </source>
</evidence>
<dbReference type="GO" id="GO:0004784">
    <property type="term" value="F:superoxide dismutase activity"/>
    <property type="evidence" value="ECO:0007669"/>
    <property type="project" value="UniProtKB-EC"/>
</dbReference>
<dbReference type="PANTHER" id="PTHR10003">
    <property type="entry name" value="SUPEROXIDE DISMUTASE CU-ZN -RELATED"/>
    <property type="match status" value="1"/>
</dbReference>
<dbReference type="PROSITE" id="PS00332">
    <property type="entry name" value="SOD_CU_ZN_2"/>
    <property type="match status" value="1"/>
</dbReference>
<accession>A0A2R3QSH5</accession>
<dbReference type="GO" id="GO:0005507">
    <property type="term" value="F:copper ion binding"/>
    <property type="evidence" value="ECO:0007669"/>
    <property type="project" value="InterPro"/>
</dbReference>
<gene>
    <name evidence="5" type="ORF">C7A17_18590</name>
</gene>